<dbReference type="STRING" id="340177.Cag_0904"/>
<sequence>MAETDTPYLRFADISLDISRGNYSAARQKLEVLEPLMPESYHLNLLYARALAGMERYAQACKYLQACCTLAPANEVAWYELATMQALAENDTSNAMESSSAYDPVVDELEQLSAALMKAGPILASDSSEPTSIAEQKQPFADDTEIAVPTESLATLFIAQGAYKKAIRMYSHLIQLKPNNARFYQDEIDRLLDRL</sequence>
<gene>
    <name evidence="2" type="ordered locus">Cag_0904</name>
</gene>
<dbReference type="InterPro" id="IPR011990">
    <property type="entry name" value="TPR-like_helical_dom_sf"/>
</dbReference>
<dbReference type="OrthoDB" id="594666at2"/>
<dbReference type="Pfam" id="PF13428">
    <property type="entry name" value="TPR_14"/>
    <property type="match status" value="1"/>
</dbReference>
<dbReference type="AlphaFoldDB" id="Q3AS56"/>
<dbReference type="eggNOG" id="COG0457">
    <property type="taxonomic scope" value="Bacteria"/>
</dbReference>
<evidence type="ECO:0000256" key="1">
    <source>
        <dbReference type="PROSITE-ProRule" id="PRU00339"/>
    </source>
</evidence>
<protein>
    <submittedName>
        <fullName evidence="2">Uncharacterized protein</fullName>
    </submittedName>
</protein>
<dbReference type="KEGG" id="cch:Cag_0904"/>
<dbReference type="HOGENOM" id="CLU_1466981_0_0_10"/>
<name>Q3AS56_CHLCH</name>
<feature type="repeat" description="TPR" evidence="1">
    <location>
        <begin position="147"/>
        <end position="180"/>
    </location>
</feature>
<dbReference type="InterPro" id="IPR019734">
    <property type="entry name" value="TPR_rpt"/>
</dbReference>
<dbReference type="PROSITE" id="PS50005">
    <property type="entry name" value="TPR"/>
    <property type="match status" value="1"/>
</dbReference>
<reference evidence="2" key="1">
    <citation type="submission" date="2005-08" db="EMBL/GenBank/DDBJ databases">
        <title>Complete sequence of Chlorobium chlorochromatii CaD3.</title>
        <authorList>
            <person name="Copeland A."/>
            <person name="Lucas S."/>
            <person name="Lapidus A."/>
            <person name="Barry K."/>
            <person name="Detter J.C."/>
            <person name="Glavina T."/>
            <person name="Hammon N."/>
            <person name="Israni S."/>
            <person name="Pitluck S."/>
            <person name="Bryant D."/>
            <person name="Schmutz J."/>
            <person name="Larimer F."/>
            <person name="Land M."/>
            <person name="Kyrpides N."/>
            <person name="Ivanova N."/>
            <person name="Richardson P."/>
        </authorList>
    </citation>
    <scope>NUCLEOTIDE SEQUENCE [LARGE SCALE GENOMIC DNA]</scope>
    <source>
        <strain evidence="2">CaD3</strain>
    </source>
</reference>
<evidence type="ECO:0000313" key="2">
    <source>
        <dbReference type="EMBL" id="ABB28169.1"/>
    </source>
</evidence>
<keyword evidence="1" id="KW-0802">TPR repeat</keyword>
<dbReference type="SUPFAM" id="SSF48452">
    <property type="entry name" value="TPR-like"/>
    <property type="match status" value="1"/>
</dbReference>
<proteinExistence type="predicted"/>
<dbReference type="Gene3D" id="1.25.40.10">
    <property type="entry name" value="Tetratricopeptide repeat domain"/>
    <property type="match status" value="1"/>
</dbReference>
<organism evidence="2">
    <name type="scientific">Chlorobium chlorochromatii (strain CaD3)</name>
    <dbReference type="NCBI Taxonomy" id="340177"/>
    <lineage>
        <taxon>Bacteria</taxon>
        <taxon>Pseudomonadati</taxon>
        <taxon>Chlorobiota</taxon>
        <taxon>Chlorobiia</taxon>
        <taxon>Chlorobiales</taxon>
        <taxon>Chlorobiaceae</taxon>
        <taxon>Chlorobium/Pelodictyon group</taxon>
        <taxon>Chlorobium</taxon>
    </lineage>
</organism>
<accession>Q3AS56</accession>
<dbReference type="EMBL" id="CP000108">
    <property type="protein sequence ID" value="ABB28169.1"/>
    <property type="molecule type" value="Genomic_DNA"/>
</dbReference>